<feature type="binding site" description="axial binding residue" evidence="17">
    <location>
        <position position="181"/>
    </location>
    <ligand>
        <name>heme c</name>
        <dbReference type="ChEBI" id="CHEBI:61717"/>
        <label>2</label>
    </ligand>
    <ligandPart>
        <name>Fe</name>
        <dbReference type="ChEBI" id="CHEBI:18248"/>
    </ligandPart>
</feature>
<keyword evidence="7 18" id="KW-0732">Signal</keyword>
<gene>
    <name evidence="20" type="ORF">MAGMO_1162</name>
</gene>
<dbReference type="GO" id="GO:0016740">
    <property type="term" value="F:transferase activity"/>
    <property type="evidence" value="ECO:0007669"/>
    <property type="project" value="UniProtKB-KW"/>
</dbReference>
<comment type="subcellular location">
    <subcellularLocation>
        <location evidence="1 14">Periplasm</location>
    </subcellularLocation>
</comment>
<dbReference type="GO" id="GO:0019417">
    <property type="term" value="P:sulfur oxidation"/>
    <property type="evidence" value="ECO:0007669"/>
    <property type="project" value="InterPro"/>
</dbReference>
<evidence type="ECO:0000256" key="10">
    <source>
        <dbReference type="ARBA" id="ARBA00023004"/>
    </source>
</evidence>
<dbReference type="GO" id="GO:0009055">
    <property type="term" value="F:electron transfer activity"/>
    <property type="evidence" value="ECO:0007669"/>
    <property type="project" value="InterPro"/>
</dbReference>
<evidence type="ECO:0000256" key="3">
    <source>
        <dbReference type="ARBA" id="ARBA00022448"/>
    </source>
</evidence>
<dbReference type="InterPro" id="IPR009056">
    <property type="entry name" value="Cyt_c-like_dom"/>
</dbReference>
<dbReference type="Gene3D" id="1.10.760.10">
    <property type="entry name" value="Cytochrome c-like domain"/>
    <property type="match status" value="2"/>
</dbReference>
<organism evidence="20">
    <name type="scientific">Magnetococcus massalia (strain MO-1)</name>
    <dbReference type="NCBI Taxonomy" id="451514"/>
    <lineage>
        <taxon>Bacteria</taxon>
        <taxon>Pseudomonadati</taxon>
        <taxon>Pseudomonadota</taxon>
        <taxon>Magnetococcia</taxon>
        <taxon>Magnetococcales</taxon>
        <taxon>Magnetococcaceae</taxon>
        <taxon>Magnetococcus</taxon>
    </lineage>
</organism>
<evidence type="ECO:0000256" key="15">
    <source>
        <dbReference type="PIRSR" id="PIRSR038455-1"/>
    </source>
</evidence>
<feature type="binding site" description="covalent" evidence="16">
    <location>
        <position position="76"/>
    </location>
    <ligand>
        <name>heme c</name>
        <dbReference type="ChEBI" id="CHEBI:61717"/>
        <label>1</label>
    </ligand>
</feature>
<name>A0A1S7LHS1_MAGMO</name>
<dbReference type="GO" id="GO:0016669">
    <property type="term" value="F:oxidoreductase activity, acting on a sulfur group of donors, cytochrome as acceptor"/>
    <property type="evidence" value="ECO:0007669"/>
    <property type="project" value="InterPro"/>
</dbReference>
<evidence type="ECO:0000256" key="4">
    <source>
        <dbReference type="ARBA" id="ARBA00022617"/>
    </source>
</evidence>
<feature type="active site" description="Cysteine persulfide intermediate" evidence="15">
    <location>
        <position position="256"/>
    </location>
</feature>
<comment type="catalytic activity">
    <reaction evidence="13 14">
        <text>S-sulfanyl-L-cysteinyl-[SoxY protein] + thiosulfate + 2 Fe(III)-[cytochrome c] = S-(2-sulfodisulfanyl)-L-cysteinyl-[SoxY protein] + 2 Fe(II)-[cytochrome c] + 2 H(+)</text>
        <dbReference type="Rhea" id="RHEA:51224"/>
        <dbReference type="Rhea" id="RHEA-COMP:10350"/>
        <dbReference type="Rhea" id="RHEA-COMP:14399"/>
        <dbReference type="Rhea" id="RHEA-COMP:14689"/>
        <dbReference type="Rhea" id="RHEA-COMP:14690"/>
        <dbReference type="ChEBI" id="CHEBI:15378"/>
        <dbReference type="ChEBI" id="CHEBI:29033"/>
        <dbReference type="ChEBI" id="CHEBI:29034"/>
        <dbReference type="ChEBI" id="CHEBI:33542"/>
        <dbReference type="ChEBI" id="CHEBI:61963"/>
        <dbReference type="ChEBI" id="CHEBI:140664"/>
        <dbReference type="EC" id="2.8.5.2"/>
    </reaction>
</comment>
<keyword evidence="4 14" id="KW-0349">Heme</keyword>
<dbReference type="SUPFAM" id="SSF46626">
    <property type="entry name" value="Cytochrome c"/>
    <property type="match status" value="2"/>
</dbReference>
<dbReference type="PIRSF" id="PIRSF038455">
    <property type="entry name" value="SoxA"/>
    <property type="match status" value="1"/>
</dbReference>
<feature type="binding site" description="covalent" evidence="16">
    <location>
        <position position="180"/>
    </location>
    <ligand>
        <name>heme c</name>
        <dbReference type="ChEBI" id="CHEBI:61717"/>
        <label>2</label>
    </ligand>
</feature>
<dbReference type="EC" id="2.8.5.2" evidence="14"/>
<evidence type="ECO:0000256" key="9">
    <source>
        <dbReference type="ARBA" id="ARBA00022982"/>
    </source>
</evidence>
<feature type="binding site" description="covalent" evidence="16">
    <location>
        <position position="177"/>
    </location>
    <ligand>
        <name>heme c</name>
        <dbReference type="ChEBI" id="CHEBI:61717"/>
        <label>2</label>
    </ligand>
</feature>
<feature type="chain" id="PRO_5012526406" description="SoxAX cytochrome complex subunit A" evidence="18">
    <location>
        <begin position="27"/>
        <end position="295"/>
    </location>
</feature>
<dbReference type="AlphaFoldDB" id="A0A1S7LHS1"/>
<dbReference type="Pfam" id="PF21342">
    <property type="entry name" value="SoxA-TsdA_cyt-c"/>
    <property type="match status" value="1"/>
</dbReference>
<evidence type="ECO:0000256" key="8">
    <source>
        <dbReference type="ARBA" id="ARBA00022764"/>
    </source>
</evidence>
<evidence type="ECO:0000256" key="5">
    <source>
        <dbReference type="ARBA" id="ARBA00022679"/>
    </source>
</evidence>
<keyword evidence="8 14" id="KW-0574">Periplasm</keyword>
<comment type="catalytic activity">
    <reaction evidence="12 14">
        <text>L-cysteinyl-[SoxY protein] + thiosulfate + 2 Fe(III)-[cytochrome c] = S-sulfosulfanyl-L-cysteinyl-[SoxY protein] + 2 Fe(II)-[cytochrome c] + 2 H(+)</text>
        <dbReference type="Rhea" id="RHEA:56720"/>
        <dbReference type="Rhea" id="RHEA-COMP:10350"/>
        <dbReference type="Rhea" id="RHEA-COMP:14328"/>
        <dbReference type="Rhea" id="RHEA-COMP:14399"/>
        <dbReference type="Rhea" id="RHEA-COMP:14691"/>
        <dbReference type="ChEBI" id="CHEBI:15378"/>
        <dbReference type="ChEBI" id="CHEBI:29033"/>
        <dbReference type="ChEBI" id="CHEBI:29034"/>
        <dbReference type="ChEBI" id="CHEBI:29950"/>
        <dbReference type="ChEBI" id="CHEBI:33542"/>
        <dbReference type="ChEBI" id="CHEBI:139321"/>
        <dbReference type="EC" id="2.8.5.2"/>
    </reaction>
</comment>
<proteinExistence type="inferred from homology"/>
<comment type="subunit">
    <text evidence="2 14">Heterodimer of SoxA and SoxX.</text>
</comment>
<dbReference type="GO" id="GO:0046872">
    <property type="term" value="F:metal ion binding"/>
    <property type="evidence" value="ECO:0007669"/>
    <property type="project" value="UniProtKB-KW"/>
</dbReference>
<evidence type="ECO:0000313" key="20">
    <source>
        <dbReference type="EMBL" id="CRH05356.1"/>
    </source>
</evidence>
<dbReference type="EMBL" id="LO017727">
    <property type="protein sequence ID" value="CRH05356.1"/>
    <property type="molecule type" value="Genomic_DNA"/>
</dbReference>
<protein>
    <recommendedName>
        <fullName evidence="14">SoxAX cytochrome complex subunit A</fullName>
        <ecNumber evidence="14">2.8.5.2</ecNumber>
    </recommendedName>
    <alternativeName>
        <fullName evidence="14">Protein SoxA</fullName>
    </alternativeName>
    <alternativeName>
        <fullName evidence="14">Sulfur oxidizing protein A</fullName>
    </alternativeName>
    <alternativeName>
        <fullName evidence="14">Thiosulfate-oxidizing multienzyme system protein SoxA</fullName>
    </alternativeName>
</protein>
<dbReference type="InterPro" id="IPR025710">
    <property type="entry name" value="SoxA"/>
</dbReference>
<keyword evidence="10 14" id="KW-0408">Iron</keyword>
<evidence type="ECO:0000256" key="14">
    <source>
        <dbReference type="PIRNR" id="PIRNR038455"/>
    </source>
</evidence>
<dbReference type="GO" id="GO:0042597">
    <property type="term" value="C:periplasmic space"/>
    <property type="evidence" value="ECO:0007669"/>
    <property type="project" value="UniProtKB-SubCell"/>
</dbReference>
<dbReference type="PROSITE" id="PS51007">
    <property type="entry name" value="CYTC"/>
    <property type="match status" value="1"/>
</dbReference>
<evidence type="ECO:0000259" key="19">
    <source>
        <dbReference type="PROSITE" id="PS51007"/>
    </source>
</evidence>
<keyword evidence="9 14" id="KW-0249">Electron transport</keyword>
<comment type="cofactor">
    <cofactor evidence="16">
        <name>heme</name>
        <dbReference type="ChEBI" id="CHEBI:30413"/>
    </cofactor>
    <text evidence="16">Binds 2 heme groups per subunit.</text>
</comment>
<evidence type="ECO:0000256" key="2">
    <source>
        <dbReference type="ARBA" id="ARBA00011530"/>
    </source>
</evidence>
<dbReference type="GO" id="GO:0020037">
    <property type="term" value="F:heme binding"/>
    <property type="evidence" value="ECO:0007669"/>
    <property type="project" value="InterPro"/>
</dbReference>
<evidence type="ECO:0000256" key="18">
    <source>
        <dbReference type="SAM" id="SignalP"/>
    </source>
</evidence>
<evidence type="ECO:0000256" key="16">
    <source>
        <dbReference type="PIRSR" id="PIRSR038455-2"/>
    </source>
</evidence>
<feature type="domain" description="Cytochrome c" evidence="19">
    <location>
        <begin position="58"/>
        <end position="213"/>
    </location>
</feature>
<keyword evidence="5 14" id="KW-0808">Transferase</keyword>
<feature type="binding site" description="axial binding residue" evidence="17">
    <location>
        <position position="256"/>
    </location>
    <ligand>
        <name>heme c</name>
        <dbReference type="ChEBI" id="CHEBI:61717"/>
        <label>2</label>
    </ligand>
    <ligandPart>
        <name>Fe</name>
        <dbReference type="ChEBI" id="CHEBI:18248"/>
    </ligandPart>
</feature>
<feature type="signal peptide" evidence="18">
    <location>
        <begin position="1"/>
        <end position="26"/>
    </location>
</feature>
<comment type="similarity">
    <text evidence="11 14">Belongs to the SoxA family.</text>
</comment>
<dbReference type="InterPro" id="IPR036909">
    <property type="entry name" value="Cyt_c-like_dom_sf"/>
</dbReference>
<keyword evidence="6 14" id="KW-0479">Metal-binding</keyword>
<evidence type="ECO:0000256" key="6">
    <source>
        <dbReference type="ARBA" id="ARBA00022723"/>
    </source>
</evidence>
<evidence type="ECO:0000256" key="13">
    <source>
        <dbReference type="ARBA" id="ARBA00048423"/>
    </source>
</evidence>
<reference evidence="20" key="1">
    <citation type="submission" date="2015-04" db="EMBL/GenBank/DDBJ databases">
        <authorList>
            <person name="Syromyatnikov M.Y."/>
            <person name="Popov V.N."/>
        </authorList>
    </citation>
    <scope>NUCLEOTIDE SEQUENCE</scope>
    <source>
        <strain evidence="20">MO-1</strain>
    </source>
</reference>
<accession>A0A1S7LHS1</accession>
<evidence type="ECO:0000256" key="1">
    <source>
        <dbReference type="ARBA" id="ARBA00004418"/>
    </source>
</evidence>
<sequence length="295" mass="32493">MRMLKTINALAAVAVGGVVMAGSALAMDIQGYDREVDQGLYKYSDKFREMADFPPTEGFIEEGQAAFNKDRGGKSCSSCHGSDGEKLAGVGATYPKYDKRTQKPKLLQHQVNRCLTEQMGQKALKWESSEQILLITYVKALSNGMPLNVQTTGPMAKFVAMGEKSYKQRIGHFDVACVHCHEVAAGTNIRAEYMSAPNNTGMKQIDKLIAELPAGPEREQRNAAGATIGSGSIDHWPTYRLKWGKPASMQRRLRTCNKNVRSQPKGYGDDYYVNLEVYLASQSNGLPMNVPGFRP</sequence>
<dbReference type="NCBIfam" id="TIGR04484">
    <property type="entry name" value="thiosulf_SoxA"/>
    <property type="match status" value="1"/>
</dbReference>
<feature type="binding site" description="covalent" evidence="16">
    <location>
        <position position="79"/>
    </location>
    <ligand>
        <name>heme c</name>
        <dbReference type="ChEBI" id="CHEBI:61717"/>
        <label>1</label>
    </ligand>
</feature>
<evidence type="ECO:0000256" key="7">
    <source>
        <dbReference type="ARBA" id="ARBA00022729"/>
    </source>
</evidence>
<feature type="binding site" description="axial binding residue" evidence="17">
    <location>
        <position position="80"/>
    </location>
    <ligand>
        <name>heme c</name>
        <dbReference type="ChEBI" id="CHEBI:61717"/>
        <label>1</label>
    </ligand>
    <ligandPart>
        <name>Fe</name>
        <dbReference type="ChEBI" id="CHEBI:18248"/>
    </ligandPart>
</feature>
<feature type="binding site" description="axial binding residue" evidence="17">
    <location>
        <position position="114"/>
    </location>
    <ligand>
        <name>heme c</name>
        <dbReference type="ChEBI" id="CHEBI:61717"/>
        <label>1</label>
    </ligand>
    <ligandPart>
        <name>Fe</name>
        <dbReference type="ChEBI" id="CHEBI:18248"/>
    </ligandPart>
</feature>
<dbReference type="GO" id="GO:0070069">
    <property type="term" value="C:cytochrome complex"/>
    <property type="evidence" value="ECO:0007669"/>
    <property type="project" value="InterPro"/>
</dbReference>
<evidence type="ECO:0000256" key="17">
    <source>
        <dbReference type="PIRSR" id="PIRSR038455-3"/>
    </source>
</evidence>
<keyword evidence="3 14" id="KW-0813">Transport</keyword>
<evidence type="ECO:0000256" key="12">
    <source>
        <dbReference type="ARBA" id="ARBA00048077"/>
    </source>
</evidence>
<feature type="binding site" evidence="16">
    <location>
        <position position="252"/>
    </location>
    <ligand>
        <name>substrate</name>
    </ligand>
</feature>
<evidence type="ECO:0000256" key="11">
    <source>
        <dbReference type="ARBA" id="ARBA00025746"/>
    </source>
</evidence>